<name>A0ABV3DJA0_9ACTN</name>
<gene>
    <name evidence="4" type="ORF">AB0C36_19830</name>
</gene>
<dbReference type="Gene3D" id="1.10.357.10">
    <property type="entry name" value="Tetracycline Repressor, domain 2"/>
    <property type="match status" value="1"/>
</dbReference>
<dbReference type="PANTHER" id="PTHR30055:SF239">
    <property type="entry name" value="TRANSCRIPTIONAL REGULATORY PROTEIN"/>
    <property type="match status" value="1"/>
</dbReference>
<sequence length="191" mass="21455">MAGTPRTPRDRWVEEGLHALAAGGPDAVRIEVLAKRLGVTKGGFYGYFADRDALLEAVLDTWERESTDEVIDRVEREGGDPKAKIQRAGALTFSDDRLLPLDLAIRDWARRDDAVAERLRRVDNRRMELLREMIGTFCSDPDEVEARSLIAFCVAIGQHFLAADHGPRTRAEVRAYAGDLILKRPRRTDVS</sequence>
<reference evidence="4 5" key="1">
    <citation type="submission" date="2024-06" db="EMBL/GenBank/DDBJ databases">
        <title>The Natural Products Discovery Center: Release of the First 8490 Sequenced Strains for Exploring Actinobacteria Biosynthetic Diversity.</title>
        <authorList>
            <person name="Kalkreuter E."/>
            <person name="Kautsar S.A."/>
            <person name="Yang D."/>
            <person name="Bader C.D."/>
            <person name="Teijaro C.N."/>
            <person name="Fluegel L."/>
            <person name="Davis C.M."/>
            <person name="Simpson J.R."/>
            <person name="Lauterbach L."/>
            <person name="Steele A.D."/>
            <person name="Gui C."/>
            <person name="Meng S."/>
            <person name="Li G."/>
            <person name="Viehrig K."/>
            <person name="Ye F."/>
            <person name="Su P."/>
            <person name="Kiefer A.F."/>
            <person name="Nichols A."/>
            <person name="Cepeda A.J."/>
            <person name="Yan W."/>
            <person name="Fan B."/>
            <person name="Jiang Y."/>
            <person name="Adhikari A."/>
            <person name="Zheng C.-J."/>
            <person name="Schuster L."/>
            <person name="Cowan T.M."/>
            <person name="Smanski M.J."/>
            <person name="Chevrette M.G."/>
            <person name="De Carvalho L.P.S."/>
            <person name="Shen B."/>
        </authorList>
    </citation>
    <scope>NUCLEOTIDE SEQUENCE [LARGE SCALE GENOMIC DNA]</scope>
    <source>
        <strain evidence="4 5">NPDC048946</strain>
    </source>
</reference>
<evidence type="ECO:0000313" key="4">
    <source>
        <dbReference type="EMBL" id="MEU8135756.1"/>
    </source>
</evidence>
<dbReference type="InterPro" id="IPR009057">
    <property type="entry name" value="Homeodomain-like_sf"/>
</dbReference>
<dbReference type="Proteomes" id="UP001551482">
    <property type="component" value="Unassembled WGS sequence"/>
</dbReference>
<feature type="DNA-binding region" description="H-T-H motif" evidence="2">
    <location>
        <begin position="29"/>
        <end position="48"/>
    </location>
</feature>
<evidence type="ECO:0000256" key="1">
    <source>
        <dbReference type="ARBA" id="ARBA00023125"/>
    </source>
</evidence>
<evidence type="ECO:0000259" key="3">
    <source>
        <dbReference type="PROSITE" id="PS50977"/>
    </source>
</evidence>
<protein>
    <submittedName>
        <fullName evidence="4">TetR/AcrR family transcriptional regulator</fullName>
    </submittedName>
</protein>
<feature type="domain" description="HTH tetR-type" evidence="3">
    <location>
        <begin position="6"/>
        <end position="66"/>
    </location>
</feature>
<dbReference type="InterPro" id="IPR050109">
    <property type="entry name" value="HTH-type_TetR-like_transc_reg"/>
</dbReference>
<dbReference type="PROSITE" id="PS50977">
    <property type="entry name" value="HTH_TETR_2"/>
    <property type="match status" value="1"/>
</dbReference>
<dbReference type="SUPFAM" id="SSF46689">
    <property type="entry name" value="Homeodomain-like"/>
    <property type="match status" value="1"/>
</dbReference>
<proteinExistence type="predicted"/>
<evidence type="ECO:0000256" key="2">
    <source>
        <dbReference type="PROSITE-ProRule" id="PRU00335"/>
    </source>
</evidence>
<comment type="caution">
    <text evidence="4">The sequence shown here is derived from an EMBL/GenBank/DDBJ whole genome shotgun (WGS) entry which is preliminary data.</text>
</comment>
<dbReference type="Pfam" id="PF00440">
    <property type="entry name" value="TetR_N"/>
    <property type="match status" value="1"/>
</dbReference>
<organism evidence="4 5">
    <name type="scientific">Streptodolium elevatio</name>
    <dbReference type="NCBI Taxonomy" id="3157996"/>
    <lineage>
        <taxon>Bacteria</taxon>
        <taxon>Bacillati</taxon>
        <taxon>Actinomycetota</taxon>
        <taxon>Actinomycetes</taxon>
        <taxon>Kitasatosporales</taxon>
        <taxon>Streptomycetaceae</taxon>
        <taxon>Streptodolium</taxon>
    </lineage>
</organism>
<dbReference type="RefSeq" id="WP_358355744.1">
    <property type="nucleotide sequence ID" value="NZ_JBEZFP010000049.1"/>
</dbReference>
<keyword evidence="1 2" id="KW-0238">DNA-binding</keyword>
<evidence type="ECO:0000313" key="5">
    <source>
        <dbReference type="Proteomes" id="UP001551482"/>
    </source>
</evidence>
<accession>A0ABV3DJA0</accession>
<dbReference type="EMBL" id="JBEZFP010000049">
    <property type="protein sequence ID" value="MEU8135756.1"/>
    <property type="molecule type" value="Genomic_DNA"/>
</dbReference>
<dbReference type="PANTHER" id="PTHR30055">
    <property type="entry name" value="HTH-TYPE TRANSCRIPTIONAL REGULATOR RUTR"/>
    <property type="match status" value="1"/>
</dbReference>
<keyword evidence="5" id="KW-1185">Reference proteome</keyword>
<dbReference type="InterPro" id="IPR001647">
    <property type="entry name" value="HTH_TetR"/>
</dbReference>